<dbReference type="PANTHER" id="PTHR20884">
    <property type="entry name" value="GDP-D-GLUCOSE PHOSPHORYLASE 1"/>
    <property type="match status" value="1"/>
</dbReference>
<dbReference type="EMBL" id="HBGE01115212">
    <property type="protein sequence ID" value="CAD9191982.1"/>
    <property type="molecule type" value="Transcribed_RNA"/>
</dbReference>
<dbReference type="GO" id="GO:0080048">
    <property type="term" value="F:GDP-D-glucose phosphorylase activity"/>
    <property type="evidence" value="ECO:0007669"/>
    <property type="project" value="UniProtKB-EC"/>
</dbReference>
<gene>
    <name evidence="2" type="ORF">ACAT0790_LOCUS68757</name>
</gene>
<dbReference type="InterPro" id="IPR026506">
    <property type="entry name" value="GDPGP"/>
</dbReference>
<accession>A0A7S1SEJ9</accession>
<dbReference type="InterPro" id="IPR058866">
    <property type="entry name" value="GDPGP1_N"/>
</dbReference>
<dbReference type="GO" id="GO:0005085">
    <property type="term" value="F:guanyl-nucleotide exchange factor activity"/>
    <property type="evidence" value="ECO:0007669"/>
    <property type="project" value="UniProtKB-KW"/>
</dbReference>
<dbReference type="GO" id="GO:0006006">
    <property type="term" value="P:glucose metabolic process"/>
    <property type="evidence" value="ECO:0007669"/>
    <property type="project" value="TreeGrafter"/>
</dbReference>
<evidence type="ECO:0000313" key="2">
    <source>
        <dbReference type="EMBL" id="CAD9191982.1"/>
    </source>
</evidence>
<protein>
    <recommendedName>
        <fullName evidence="1">GDPGP1-like N-terminal domain-containing protein</fullName>
    </recommendedName>
</protein>
<reference evidence="2" key="1">
    <citation type="submission" date="2021-01" db="EMBL/GenBank/DDBJ databases">
        <authorList>
            <person name="Corre E."/>
            <person name="Pelletier E."/>
            <person name="Niang G."/>
            <person name="Scheremetjew M."/>
            <person name="Finn R."/>
            <person name="Kale V."/>
            <person name="Holt S."/>
            <person name="Cochrane G."/>
            <person name="Meng A."/>
            <person name="Brown T."/>
            <person name="Cohen L."/>
        </authorList>
    </citation>
    <scope>NUCLEOTIDE SEQUENCE</scope>
    <source>
        <strain evidence="2">OF101</strain>
    </source>
</reference>
<dbReference type="PANTHER" id="PTHR20884:SF8">
    <property type="entry name" value="GDP-D-GLUCOSE PHOSPHORYLASE 1"/>
    <property type="match status" value="1"/>
</dbReference>
<sequence length="404" mass="44452">MAQVAAVFFPRSRPAGRPPLCSCPPQRLGAMSFCGSREVSHKLESKDSPLDTEITTGVFKAVKKGTVCRNNPLTVRRRRLEGVMSIVVQNAMDLFVNPREVGEKGQQVMREPDPKAFNYARAGEDERVTVVSLSLQGRFTGIPVSVFVSVNPIVRIHAKVVPKCDSLLPHYMTEDLLLYGLCFLEKSTRTDMRLVFDSLATRPLINHFHYDAFYLGSTGLAKSRFPIEGVERAIVSGDLTSGNVSIELLQEMQWLARGFVVSAGGKKDDKSLMCRGDIEPLARVSASLIAELQRRNLPHTVILCPAVEARLPKRMTPEMALSGQVEGVQFPITPEVYILPRSHEDAAGDPGMLGIELAGLVTARSEELYSSTTEADLKSYIGANVTCKDKVFDEILCKAAWLSN</sequence>
<dbReference type="GO" id="GO:0005737">
    <property type="term" value="C:cytoplasm"/>
    <property type="evidence" value="ECO:0007669"/>
    <property type="project" value="UniProtKB-SubCell"/>
</dbReference>
<evidence type="ECO:0000259" key="1">
    <source>
        <dbReference type="Pfam" id="PF26217"/>
    </source>
</evidence>
<dbReference type="AlphaFoldDB" id="A0A7S1SEJ9"/>
<feature type="domain" description="GDPGP1-like N-terminal" evidence="1">
    <location>
        <begin position="69"/>
        <end position="212"/>
    </location>
</feature>
<organism evidence="2">
    <name type="scientific">Alexandrium catenella</name>
    <name type="common">Red tide dinoflagellate</name>
    <name type="synonym">Gonyaulax catenella</name>
    <dbReference type="NCBI Taxonomy" id="2925"/>
    <lineage>
        <taxon>Eukaryota</taxon>
        <taxon>Sar</taxon>
        <taxon>Alveolata</taxon>
        <taxon>Dinophyceae</taxon>
        <taxon>Gonyaulacales</taxon>
        <taxon>Pyrocystaceae</taxon>
        <taxon>Alexandrium</taxon>
    </lineage>
</organism>
<name>A0A7S1SEJ9_ALECA</name>
<dbReference type="GO" id="GO:0016787">
    <property type="term" value="F:hydrolase activity"/>
    <property type="evidence" value="ECO:0007669"/>
    <property type="project" value="UniProtKB-KW"/>
</dbReference>
<proteinExistence type="predicted"/>
<dbReference type="GO" id="GO:0000166">
    <property type="term" value="F:nucleotide binding"/>
    <property type="evidence" value="ECO:0007669"/>
    <property type="project" value="UniProtKB-KW"/>
</dbReference>
<dbReference type="Pfam" id="PF26217">
    <property type="entry name" value="GDPGP1_N"/>
    <property type="match status" value="1"/>
</dbReference>